<dbReference type="AlphaFoldDB" id="A0A1B8U353"/>
<dbReference type="GO" id="GO:0003755">
    <property type="term" value="F:peptidyl-prolyl cis-trans isomerase activity"/>
    <property type="evidence" value="ECO:0007669"/>
    <property type="project" value="InterPro"/>
</dbReference>
<keyword evidence="2" id="KW-0413">Isomerase</keyword>
<organism evidence="2 3">
    <name type="scientific">Polaribacter vadi</name>
    <dbReference type="NCBI Taxonomy" id="1774273"/>
    <lineage>
        <taxon>Bacteria</taxon>
        <taxon>Pseudomonadati</taxon>
        <taxon>Bacteroidota</taxon>
        <taxon>Flavobacteriia</taxon>
        <taxon>Flavobacteriales</taxon>
        <taxon>Flavobacteriaceae</taxon>
    </lineage>
</organism>
<proteinExistence type="predicted"/>
<evidence type="ECO:0000313" key="3">
    <source>
        <dbReference type="Proteomes" id="UP000092584"/>
    </source>
</evidence>
<dbReference type="PROSITE" id="PS51257">
    <property type="entry name" value="PROKAR_LIPOPROTEIN"/>
    <property type="match status" value="1"/>
</dbReference>
<dbReference type="KEGG" id="pob:LPB03_07745"/>
<dbReference type="Pfam" id="PF00160">
    <property type="entry name" value="Pro_isomerase"/>
    <property type="match status" value="1"/>
</dbReference>
<dbReference type="Proteomes" id="UP000092584">
    <property type="component" value="Unassembled WGS sequence"/>
</dbReference>
<evidence type="ECO:0000259" key="1">
    <source>
        <dbReference type="Pfam" id="PF00160"/>
    </source>
</evidence>
<keyword evidence="3" id="KW-1185">Reference proteome</keyword>
<protein>
    <submittedName>
        <fullName evidence="2">Peptidylprolyl isomerase</fullName>
    </submittedName>
</protein>
<dbReference type="PANTHER" id="PTHR45625:SF6">
    <property type="entry name" value="SPLICEOSOME-ASSOCIATED PROTEIN CWC27 HOMOLOG"/>
    <property type="match status" value="1"/>
</dbReference>
<dbReference type="InterPro" id="IPR002130">
    <property type="entry name" value="Cyclophilin-type_PPIase_dom"/>
</dbReference>
<accession>A0A1B8U353</accession>
<dbReference type="PANTHER" id="PTHR45625">
    <property type="entry name" value="PEPTIDYL-PROLYL CIS-TRANS ISOMERASE-RELATED"/>
    <property type="match status" value="1"/>
</dbReference>
<dbReference type="InterPro" id="IPR044666">
    <property type="entry name" value="Cyclophilin_A-like"/>
</dbReference>
<evidence type="ECO:0000313" key="2">
    <source>
        <dbReference type="EMBL" id="OBY66295.1"/>
    </source>
</evidence>
<dbReference type="InterPro" id="IPR029000">
    <property type="entry name" value="Cyclophilin-like_dom_sf"/>
</dbReference>
<dbReference type="SUPFAM" id="SSF50891">
    <property type="entry name" value="Cyclophilin-like"/>
    <property type="match status" value="1"/>
</dbReference>
<dbReference type="RefSeq" id="WP_065317762.1">
    <property type="nucleotide sequence ID" value="NZ_CP017477.1"/>
</dbReference>
<dbReference type="EMBL" id="LSFM01000002">
    <property type="protein sequence ID" value="OBY66295.1"/>
    <property type="molecule type" value="Genomic_DNA"/>
</dbReference>
<gene>
    <name evidence="2" type="ORF">LPB3_01130</name>
</gene>
<comment type="caution">
    <text evidence="2">The sequence shown here is derived from an EMBL/GenBank/DDBJ whole genome shotgun (WGS) entry which is preliminary data.</text>
</comment>
<reference evidence="3" key="1">
    <citation type="submission" date="2016-02" db="EMBL/GenBank/DDBJ databases">
        <authorList>
            <person name="Shin S.-K."/>
            <person name="Yi H."/>
            <person name="Kim E."/>
        </authorList>
    </citation>
    <scope>NUCLEOTIDE SEQUENCE [LARGE SCALE GENOMIC DNA]</scope>
    <source>
        <strain evidence="3">LPB0003</strain>
    </source>
</reference>
<dbReference type="Gene3D" id="2.40.100.10">
    <property type="entry name" value="Cyclophilin-like"/>
    <property type="match status" value="1"/>
</dbReference>
<dbReference type="OrthoDB" id="9807797at2"/>
<sequence length="209" mass="23947">MKRILVLASIILMTSCATKKFKEKWLKKEAPATFKARFETTQGNFDIEAVREWSPNGVDRLYQLIKNDYYIDVAIFRVVPNFVAQFGIHNDSLINNAWQKRGIEDEPVIKKNDSMTISFARGGVSTRSNQIFINLKENYRLDELAYSGVTGFPVVAKVIAGQDNVLKFYDGYGDNLGRKQGEIAKLGNEFLRKEYPKVDYILKAYILKE</sequence>
<dbReference type="STRING" id="1774273.LPB03_07745"/>
<feature type="domain" description="PPIase cyclophilin-type" evidence="1">
    <location>
        <begin position="37"/>
        <end position="171"/>
    </location>
</feature>
<name>A0A1B8U353_9FLAO</name>